<protein>
    <submittedName>
        <fullName evidence="2">FHA domain protein</fullName>
    </submittedName>
</protein>
<dbReference type="InterPro" id="IPR008984">
    <property type="entry name" value="SMAD_FHA_dom_sf"/>
</dbReference>
<gene>
    <name evidence="2" type="ORF">UC8_07810</name>
</gene>
<dbReference type="OrthoDB" id="273653at2"/>
<dbReference type="Proteomes" id="UP000325286">
    <property type="component" value="Chromosome"/>
</dbReference>
<proteinExistence type="predicted"/>
<dbReference type="RefSeq" id="WP_068141097.1">
    <property type="nucleotide sequence ID" value="NZ_CP042914.1"/>
</dbReference>
<accession>A0A5B9QXZ8</accession>
<dbReference type="CDD" id="cd00060">
    <property type="entry name" value="FHA"/>
    <property type="match status" value="2"/>
</dbReference>
<keyword evidence="3" id="KW-1185">Reference proteome</keyword>
<dbReference type="Pfam" id="PF16697">
    <property type="entry name" value="Yop-YscD_cpl"/>
    <property type="match status" value="1"/>
</dbReference>
<dbReference type="PROSITE" id="PS50006">
    <property type="entry name" value="FHA_DOMAIN"/>
    <property type="match status" value="2"/>
</dbReference>
<dbReference type="InterPro" id="IPR032030">
    <property type="entry name" value="YscD_cytoplasmic_dom"/>
</dbReference>
<dbReference type="Gene3D" id="2.60.200.20">
    <property type="match status" value="2"/>
</dbReference>
<sequence length="282" mass="31742">MNQQTPHDTDGDEDEGMASELMQTVFDPLKSGLAVSQNQFATQIDFSVLEAELYQPQRRLPNAKLIVIDDHSASEGEVIRIRKREYTIGRTHGDLAIESDLEMSGNHAVLHCKLDEGSFRWRLTDVGSTNGTFVRVAKAPLTEGRELLLGLQRYRVELQDPDNAPPAVGEVRVFLGGAVGAPPVQQPLRLVNTADTSQTYQVLSQRSMLGSNPKRCSVVIEDRCLNAEHARLMYKRGRWQIEDNDSLNGVWVRVRSVWLDRHAEFQLGEQRFRFFADGQVPS</sequence>
<evidence type="ECO:0000313" key="3">
    <source>
        <dbReference type="Proteomes" id="UP000325286"/>
    </source>
</evidence>
<dbReference type="InterPro" id="IPR050923">
    <property type="entry name" value="Cell_Proc_Reg/RNA_Proc"/>
</dbReference>
<dbReference type="KEGG" id="rul:UC8_07810"/>
<dbReference type="AlphaFoldDB" id="A0A5B9QXZ8"/>
<reference evidence="2 3" key="1">
    <citation type="submission" date="2019-08" db="EMBL/GenBank/DDBJ databases">
        <title>Deep-cultivation of Planctomycetes and their phenomic and genomic characterization uncovers novel biology.</title>
        <authorList>
            <person name="Wiegand S."/>
            <person name="Jogler M."/>
            <person name="Boedeker C."/>
            <person name="Pinto D."/>
            <person name="Vollmers J."/>
            <person name="Rivas-Marin E."/>
            <person name="Kohn T."/>
            <person name="Peeters S.H."/>
            <person name="Heuer A."/>
            <person name="Rast P."/>
            <person name="Oberbeckmann S."/>
            <person name="Bunk B."/>
            <person name="Jeske O."/>
            <person name="Meyerdierks A."/>
            <person name="Storesund J.E."/>
            <person name="Kallscheuer N."/>
            <person name="Luecker S."/>
            <person name="Lage O.M."/>
            <person name="Pohl T."/>
            <person name="Merkel B.J."/>
            <person name="Hornburger P."/>
            <person name="Mueller R.-W."/>
            <person name="Bruemmer F."/>
            <person name="Labrenz M."/>
            <person name="Spormann A.M."/>
            <person name="Op den Camp H."/>
            <person name="Overmann J."/>
            <person name="Amann R."/>
            <person name="Jetten M.S.M."/>
            <person name="Mascher T."/>
            <person name="Medema M.H."/>
            <person name="Devos D.P."/>
            <person name="Kaster A.-K."/>
            <person name="Ovreas L."/>
            <person name="Rohde M."/>
            <person name="Galperin M.Y."/>
            <person name="Jogler C."/>
        </authorList>
    </citation>
    <scope>NUCLEOTIDE SEQUENCE [LARGE SCALE GENOMIC DNA]</scope>
    <source>
        <strain evidence="2 3">UC8</strain>
    </source>
</reference>
<dbReference type="PANTHER" id="PTHR23308">
    <property type="entry name" value="NUCLEAR INHIBITOR OF PROTEIN PHOSPHATASE-1"/>
    <property type="match status" value="1"/>
</dbReference>
<dbReference type="InterPro" id="IPR000253">
    <property type="entry name" value="FHA_dom"/>
</dbReference>
<dbReference type="EMBL" id="CP042914">
    <property type="protein sequence ID" value="QEG38823.1"/>
    <property type="molecule type" value="Genomic_DNA"/>
</dbReference>
<feature type="domain" description="FHA" evidence="1">
    <location>
        <begin position="86"/>
        <end position="139"/>
    </location>
</feature>
<name>A0A5B9QXZ8_9BACT</name>
<feature type="domain" description="FHA" evidence="1">
    <location>
        <begin position="207"/>
        <end position="257"/>
    </location>
</feature>
<dbReference type="Pfam" id="PF00498">
    <property type="entry name" value="FHA"/>
    <property type="match status" value="1"/>
</dbReference>
<evidence type="ECO:0000259" key="1">
    <source>
        <dbReference type="PROSITE" id="PS50006"/>
    </source>
</evidence>
<evidence type="ECO:0000313" key="2">
    <source>
        <dbReference type="EMBL" id="QEG38823.1"/>
    </source>
</evidence>
<dbReference type="SUPFAM" id="SSF49879">
    <property type="entry name" value="SMAD/FHA domain"/>
    <property type="match status" value="2"/>
</dbReference>
<organism evidence="2 3">
    <name type="scientific">Roseimaritima ulvae</name>
    <dbReference type="NCBI Taxonomy" id="980254"/>
    <lineage>
        <taxon>Bacteria</taxon>
        <taxon>Pseudomonadati</taxon>
        <taxon>Planctomycetota</taxon>
        <taxon>Planctomycetia</taxon>
        <taxon>Pirellulales</taxon>
        <taxon>Pirellulaceae</taxon>
        <taxon>Roseimaritima</taxon>
    </lineage>
</organism>
<dbReference type="SMART" id="SM00240">
    <property type="entry name" value="FHA"/>
    <property type="match status" value="2"/>
</dbReference>